<dbReference type="ExpressionAtlas" id="B0V2N3">
    <property type="expression patterns" value="baseline and differential"/>
</dbReference>
<accession>B0V2N3</accession>
<evidence type="ECO:0000313" key="3">
    <source>
        <dbReference type="Proteomes" id="UP000000589"/>
    </source>
</evidence>
<dbReference type="Antibodypedia" id="25471">
    <property type="antibodies" value="114 antibodies from 19 providers"/>
</dbReference>
<name>B0V2N3_MOUSE</name>
<dbReference type="Proteomes" id="UP000000589">
    <property type="component" value="Chromosome 9"/>
</dbReference>
<sequence length="98" mass="11408">MSSSITMSEPRLNWDVTPKNGLKAFFSPENYKDHSMAPSLKELYILSNRGSRELMWICWLNMQSSPQVPRLSEQIPMNICSIWYVCILFTSFSKNIKN</sequence>
<evidence type="ECO:0000313" key="1">
    <source>
        <dbReference type="Ensembl" id="ENSMUSP00000112455.2"/>
    </source>
</evidence>
<dbReference type="Bgee" id="ENSMUSG00000032235">
    <property type="expression patterns" value="Expressed in animal zygote and 249 other cell types or tissues"/>
</dbReference>
<reference evidence="1" key="4">
    <citation type="submission" date="2025-09" db="UniProtKB">
        <authorList>
            <consortium name="Ensembl"/>
        </authorList>
    </citation>
    <scope>IDENTIFICATION</scope>
    <source>
        <strain evidence="1">C57BL/6J</strain>
    </source>
</reference>
<dbReference type="AGR" id="MGI:2135947"/>
<dbReference type="MGI" id="MGI:2135947">
    <property type="gene designation" value="Ice2"/>
</dbReference>
<gene>
    <name evidence="1 2" type="primary">Ice2</name>
    <name evidence="2" type="synonym">Narg2</name>
</gene>
<dbReference type="VEuPathDB" id="HostDB:ENSMUSG00000032235"/>
<reference evidence="1 3" key="2">
    <citation type="journal article" date="2011" name="PLoS Biol.">
        <title>Modernizing reference genome assemblies.</title>
        <authorList>
            <person name="Church D.M."/>
            <person name="Schneider V.A."/>
            <person name="Graves T."/>
            <person name="Auger K."/>
            <person name="Cunningham F."/>
            <person name="Bouk N."/>
            <person name="Chen H.C."/>
            <person name="Agarwala R."/>
            <person name="McLaren W.M."/>
            <person name="Ritchie G.R."/>
            <person name="Albracht D."/>
            <person name="Kremitzki M."/>
            <person name="Rock S."/>
            <person name="Kotkiewicz H."/>
            <person name="Kremitzki C."/>
            <person name="Wollam A."/>
            <person name="Trani L."/>
            <person name="Fulton L."/>
            <person name="Fulton R."/>
            <person name="Matthews L."/>
            <person name="Whitehead S."/>
            <person name="Chow W."/>
            <person name="Torrance J."/>
            <person name="Dunn M."/>
            <person name="Harden G."/>
            <person name="Threadgold G."/>
            <person name="Wood J."/>
            <person name="Collins J."/>
            <person name="Heath P."/>
            <person name="Griffiths G."/>
            <person name="Pelan S."/>
            <person name="Grafham D."/>
            <person name="Eichler E.E."/>
            <person name="Weinstock G."/>
            <person name="Mardis E.R."/>
            <person name="Wilson R.K."/>
            <person name="Howe K."/>
            <person name="Flicek P."/>
            <person name="Hubbard T."/>
        </authorList>
    </citation>
    <scope>NUCLEOTIDE SEQUENCE [LARGE SCALE GENOMIC DNA]</scope>
    <source>
        <strain evidence="1 3">C57BL/6J</strain>
    </source>
</reference>
<reference evidence="1 3" key="1">
    <citation type="journal article" date="2009" name="PLoS Biol.">
        <title>Lineage-specific biology revealed by a finished genome assembly of the mouse.</title>
        <authorList>
            <consortium name="Mouse Genome Sequencing Consortium"/>
            <person name="Church D.M."/>
            <person name="Goodstadt L."/>
            <person name="Hillier L.W."/>
            <person name="Zody M.C."/>
            <person name="Goldstein S."/>
            <person name="She X."/>
            <person name="Bult C.J."/>
            <person name="Agarwala R."/>
            <person name="Cherry J.L."/>
            <person name="DiCuccio M."/>
            <person name="Hlavina W."/>
            <person name="Kapustin Y."/>
            <person name="Meric P."/>
            <person name="Maglott D."/>
            <person name="Birtle Z."/>
            <person name="Marques A.C."/>
            <person name="Graves T."/>
            <person name="Zhou S."/>
            <person name="Teague B."/>
            <person name="Potamousis K."/>
            <person name="Churas C."/>
            <person name="Place M."/>
            <person name="Herschleb J."/>
            <person name="Runnheim R."/>
            <person name="Forrest D."/>
            <person name="Amos-Landgraf J."/>
            <person name="Schwartz D.C."/>
            <person name="Cheng Z."/>
            <person name="Lindblad-Toh K."/>
            <person name="Eichler E.E."/>
            <person name="Ponting C.P."/>
        </authorList>
    </citation>
    <scope>NUCLEOTIDE SEQUENCE [LARGE SCALE GENOMIC DNA]</scope>
    <source>
        <strain evidence="1 3">C57BL/6J</strain>
    </source>
</reference>
<evidence type="ECO:0000313" key="2">
    <source>
        <dbReference type="MGI" id="MGI:2135947"/>
    </source>
</evidence>
<dbReference type="Ensembl" id="ENSMUST00000117610.8">
    <property type="protein sequence ID" value="ENSMUSP00000112455.2"/>
    <property type="gene ID" value="ENSMUSG00000032235.16"/>
</dbReference>
<organism evidence="1 3">
    <name type="scientific">Mus musculus</name>
    <name type="common">Mouse</name>
    <dbReference type="NCBI Taxonomy" id="10090"/>
    <lineage>
        <taxon>Eukaryota</taxon>
        <taxon>Metazoa</taxon>
        <taxon>Chordata</taxon>
        <taxon>Craniata</taxon>
        <taxon>Vertebrata</taxon>
        <taxon>Euteleostomi</taxon>
        <taxon>Mammalia</taxon>
        <taxon>Eutheria</taxon>
        <taxon>Euarchontoglires</taxon>
        <taxon>Glires</taxon>
        <taxon>Rodentia</taxon>
        <taxon>Myomorpha</taxon>
        <taxon>Muroidea</taxon>
        <taxon>Muridae</taxon>
        <taxon>Murinae</taxon>
        <taxon>Mus</taxon>
        <taxon>Mus</taxon>
    </lineage>
</organism>
<dbReference type="GeneTree" id="ENSGT00390000006883"/>
<dbReference type="ProteomicsDB" id="333093"/>
<keyword evidence="3" id="KW-1185">Reference proteome</keyword>
<dbReference type="AlphaFoldDB" id="B0V2N3"/>
<protein>
    <submittedName>
        <fullName evidence="1">Interactor of little elongation complex ELL subunit 2</fullName>
    </submittedName>
</protein>
<dbReference type="UCSC" id="uc009qnc.1">
    <property type="organism name" value="mouse"/>
</dbReference>
<proteinExistence type="predicted"/>
<reference evidence="1" key="3">
    <citation type="submission" date="2025-08" db="UniProtKB">
        <authorList>
            <consortium name="Ensembl"/>
        </authorList>
    </citation>
    <scope>IDENTIFICATION</scope>
    <source>
        <strain evidence="1">C57BL/6J</strain>
    </source>
</reference>